<comment type="caution">
    <text evidence="8">The sequence shown here is derived from an EMBL/GenBank/DDBJ whole genome shotgun (WGS) entry which is preliminary data.</text>
</comment>
<dbReference type="InterPro" id="IPR008189">
    <property type="entry name" value="rRNA_ssu_MeTfrase_I"/>
</dbReference>
<proteinExistence type="inferred from homology"/>
<dbReference type="NCBIfam" id="TIGR00096">
    <property type="entry name" value="16S rRNA (cytidine(1402)-2'-O)-methyltransferase"/>
    <property type="match status" value="1"/>
</dbReference>
<dbReference type="InterPro" id="IPR014776">
    <property type="entry name" value="4pyrrole_Mease_sub2"/>
</dbReference>
<dbReference type="GO" id="GO:0070677">
    <property type="term" value="F:rRNA (cytosine-2'-O-)-methyltransferase activity"/>
    <property type="evidence" value="ECO:0007669"/>
    <property type="project" value="UniProtKB-UniRule"/>
</dbReference>
<evidence type="ECO:0000313" key="8">
    <source>
        <dbReference type="EMBL" id="OGY32352.1"/>
    </source>
</evidence>
<evidence type="ECO:0000256" key="3">
    <source>
        <dbReference type="ARBA" id="ARBA00022603"/>
    </source>
</evidence>
<dbReference type="STRING" id="1802605.A3A61_00010"/>
<dbReference type="EC" id="2.1.1.198" evidence="6"/>
<evidence type="ECO:0000256" key="5">
    <source>
        <dbReference type="ARBA" id="ARBA00022691"/>
    </source>
</evidence>
<dbReference type="HAMAP" id="MF_01877">
    <property type="entry name" value="16SrRNA_methyltr_I"/>
    <property type="match status" value="1"/>
</dbReference>
<dbReference type="PIRSF" id="PIRSF005917">
    <property type="entry name" value="MTase_YraL"/>
    <property type="match status" value="1"/>
</dbReference>
<dbReference type="CDD" id="cd11648">
    <property type="entry name" value="RsmI"/>
    <property type="match status" value="1"/>
</dbReference>
<dbReference type="InterPro" id="IPR035996">
    <property type="entry name" value="4pyrrol_Methylase_sf"/>
</dbReference>
<dbReference type="Pfam" id="PF00590">
    <property type="entry name" value="TP_methylase"/>
    <property type="match status" value="1"/>
</dbReference>
<keyword evidence="1 6" id="KW-0963">Cytoplasm</keyword>
<dbReference type="PANTHER" id="PTHR46111:SF1">
    <property type="entry name" value="RIBOSOMAL RNA SMALL SUBUNIT METHYLTRANSFERASE I"/>
    <property type="match status" value="1"/>
</dbReference>
<comment type="similarity">
    <text evidence="6">Belongs to the methyltransferase superfamily. RsmI family.</text>
</comment>
<evidence type="ECO:0000313" key="9">
    <source>
        <dbReference type="Proteomes" id="UP000177718"/>
    </source>
</evidence>
<dbReference type="GO" id="GO:0005737">
    <property type="term" value="C:cytoplasm"/>
    <property type="evidence" value="ECO:0007669"/>
    <property type="project" value="UniProtKB-SubCell"/>
</dbReference>
<comment type="catalytic activity">
    <reaction evidence="6">
        <text>cytidine(1402) in 16S rRNA + S-adenosyl-L-methionine = 2'-O-methylcytidine(1402) in 16S rRNA + S-adenosyl-L-homocysteine + H(+)</text>
        <dbReference type="Rhea" id="RHEA:42924"/>
        <dbReference type="Rhea" id="RHEA-COMP:10285"/>
        <dbReference type="Rhea" id="RHEA-COMP:10286"/>
        <dbReference type="ChEBI" id="CHEBI:15378"/>
        <dbReference type="ChEBI" id="CHEBI:57856"/>
        <dbReference type="ChEBI" id="CHEBI:59789"/>
        <dbReference type="ChEBI" id="CHEBI:74495"/>
        <dbReference type="ChEBI" id="CHEBI:82748"/>
        <dbReference type="EC" id="2.1.1.198"/>
    </reaction>
</comment>
<dbReference type="Gene3D" id="3.40.1010.10">
    <property type="entry name" value="Cobalt-precorrin-4 Transmethylase, Domain 1"/>
    <property type="match status" value="1"/>
</dbReference>
<keyword evidence="5 6" id="KW-0949">S-adenosyl-L-methionine</keyword>
<keyword evidence="3 6" id="KW-0489">Methyltransferase</keyword>
<dbReference type="AlphaFoldDB" id="A0A1G1WX71"/>
<accession>A0A1G1WX71</accession>
<comment type="subcellular location">
    <subcellularLocation>
        <location evidence="6">Cytoplasm</location>
    </subcellularLocation>
</comment>
<gene>
    <name evidence="6" type="primary">rsmI</name>
    <name evidence="8" type="ORF">A3A61_00010</name>
</gene>
<evidence type="ECO:0000256" key="1">
    <source>
        <dbReference type="ARBA" id="ARBA00022490"/>
    </source>
</evidence>
<keyword evidence="4 6" id="KW-0808">Transferase</keyword>
<comment type="function">
    <text evidence="6">Catalyzes the 2'-O-methylation of the ribose of cytidine 1402 (C1402) in 16S rRNA.</text>
</comment>
<evidence type="ECO:0000259" key="7">
    <source>
        <dbReference type="Pfam" id="PF00590"/>
    </source>
</evidence>
<dbReference type="InterPro" id="IPR014777">
    <property type="entry name" value="4pyrrole_Mease_sub1"/>
</dbReference>
<dbReference type="InterPro" id="IPR000878">
    <property type="entry name" value="4pyrrol_Mease"/>
</dbReference>
<dbReference type="EMBL" id="MHDB01000015">
    <property type="protein sequence ID" value="OGY32352.1"/>
    <property type="molecule type" value="Genomic_DNA"/>
</dbReference>
<organism evidence="8 9">
    <name type="scientific">Candidatus Woykebacteria bacterium RIFCSPLOWO2_01_FULL_43_14</name>
    <dbReference type="NCBI Taxonomy" id="1802605"/>
    <lineage>
        <taxon>Bacteria</taxon>
        <taxon>Candidatus Woykeibacteriota</taxon>
    </lineage>
</organism>
<name>A0A1G1WX71_9BACT</name>
<dbReference type="SUPFAM" id="SSF53790">
    <property type="entry name" value="Tetrapyrrole methylase"/>
    <property type="match status" value="1"/>
</dbReference>
<reference evidence="8 9" key="1">
    <citation type="journal article" date="2016" name="Nat. Commun.">
        <title>Thousands of microbial genomes shed light on interconnected biogeochemical processes in an aquifer system.</title>
        <authorList>
            <person name="Anantharaman K."/>
            <person name="Brown C.T."/>
            <person name="Hug L.A."/>
            <person name="Sharon I."/>
            <person name="Castelle C.J."/>
            <person name="Probst A.J."/>
            <person name="Thomas B.C."/>
            <person name="Singh A."/>
            <person name="Wilkins M.J."/>
            <person name="Karaoz U."/>
            <person name="Brodie E.L."/>
            <person name="Williams K.H."/>
            <person name="Hubbard S.S."/>
            <person name="Banfield J.F."/>
        </authorList>
    </citation>
    <scope>NUCLEOTIDE SEQUENCE [LARGE SCALE GENOMIC DNA]</scope>
</reference>
<sequence>MAKLTIIATPIGNLRDITLRAIEALEQSDQVLCEDTRSAHKLLRHFDIQKPLLSLYDQNELSRLPQIEELLNSGQNLALISENGSPLISDPGYKIVRELIKKGYEIDSVPGPSSAINALVLSGLTPDKFVFLGFVPKKGSSTKNLIELIKVIWQQTPTTIIFFDSPFRVWDNLKTFSESLQDPYVVIAREMTKIHQEIIRGRISALKVRKLKGELVVLLSPKDPFDY</sequence>
<dbReference type="PANTHER" id="PTHR46111">
    <property type="entry name" value="RIBOSOMAL RNA SMALL SUBUNIT METHYLTRANSFERASE I"/>
    <property type="match status" value="1"/>
</dbReference>
<evidence type="ECO:0000256" key="4">
    <source>
        <dbReference type="ARBA" id="ARBA00022679"/>
    </source>
</evidence>
<feature type="domain" description="Tetrapyrrole methylase" evidence="7">
    <location>
        <begin position="3"/>
        <end position="206"/>
    </location>
</feature>
<evidence type="ECO:0000256" key="6">
    <source>
        <dbReference type="HAMAP-Rule" id="MF_01877"/>
    </source>
</evidence>
<protein>
    <recommendedName>
        <fullName evidence="6">Ribosomal RNA small subunit methyltransferase I</fullName>
        <ecNumber evidence="6">2.1.1.198</ecNumber>
    </recommendedName>
    <alternativeName>
        <fullName evidence="6">16S rRNA 2'-O-ribose C1402 methyltransferase</fullName>
    </alternativeName>
    <alternativeName>
        <fullName evidence="6">rRNA (cytidine-2'-O-)-methyltransferase RsmI</fullName>
    </alternativeName>
</protein>
<dbReference type="Gene3D" id="3.30.950.10">
    <property type="entry name" value="Methyltransferase, Cobalt-precorrin-4 Transmethylase, Domain 2"/>
    <property type="match status" value="1"/>
</dbReference>
<keyword evidence="2 6" id="KW-0698">rRNA processing</keyword>
<dbReference type="Proteomes" id="UP000177718">
    <property type="component" value="Unassembled WGS sequence"/>
</dbReference>
<evidence type="ECO:0000256" key="2">
    <source>
        <dbReference type="ARBA" id="ARBA00022552"/>
    </source>
</evidence>